<proteinExistence type="inferred from homology"/>
<gene>
    <name evidence="2" type="ORF">HMPREF9450_01410</name>
</gene>
<dbReference type="PANTHER" id="PTHR30283">
    <property type="entry name" value="PEROXIDE STRESS RESPONSE PROTEIN YAAA"/>
    <property type="match status" value="1"/>
</dbReference>
<organism evidence="2 3">
    <name type="scientific">Alistipes indistinctus YIT 12060</name>
    <dbReference type="NCBI Taxonomy" id="742725"/>
    <lineage>
        <taxon>Bacteria</taxon>
        <taxon>Pseudomonadati</taxon>
        <taxon>Bacteroidota</taxon>
        <taxon>Bacteroidia</taxon>
        <taxon>Bacteroidales</taxon>
        <taxon>Rikenellaceae</taxon>
        <taxon>Alistipes</taxon>
    </lineage>
</organism>
<reference evidence="2 3" key="1">
    <citation type="submission" date="2011-08" db="EMBL/GenBank/DDBJ databases">
        <title>The Genome Sequence of Alistipes indistinctus YIT 12060.</title>
        <authorList>
            <consortium name="The Broad Institute Genome Sequencing Platform"/>
            <person name="Earl A."/>
            <person name="Ward D."/>
            <person name="Feldgarden M."/>
            <person name="Gevers D."/>
            <person name="Morotomi M."/>
            <person name="Young S.K."/>
            <person name="Zeng Q."/>
            <person name="Gargeya S."/>
            <person name="Fitzgerald M."/>
            <person name="Haas B."/>
            <person name="Abouelleil A."/>
            <person name="Alvarado L."/>
            <person name="Arachchi H.M."/>
            <person name="Berlin A."/>
            <person name="Brown A."/>
            <person name="Chapman S.B."/>
            <person name="Chen Z."/>
            <person name="Dunbar C."/>
            <person name="Freedman E."/>
            <person name="Gearin G."/>
            <person name="Gellesch M."/>
            <person name="Goldberg J."/>
            <person name="Griggs A."/>
            <person name="Gujja S."/>
            <person name="Heiman D."/>
            <person name="Howarth C."/>
            <person name="Larson L."/>
            <person name="Lui A."/>
            <person name="MacDonald P.J.P."/>
            <person name="Montmayeur A."/>
            <person name="Murphy C."/>
            <person name="Neiman D."/>
            <person name="Pearson M."/>
            <person name="Priest M."/>
            <person name="Roberts A."/>
            <person name="Saif S."/>
            <person name="Shea T."/>
            <person name="Shenoy N."/>
            <person name="Sisk P."/>
            <person name="Stolte C."/>
            <person name="Sykes S."/>
            <person name="Wortman J."/>
            <person name="Nusbaum C."/>
            <person name="Birren B."/>
        </authorList>
    </citation>
    <scope>NUCLEOTIDE SEQUENCE [LARGE SCALE GENOMIC DNA]</scope>
    <source>
        <strain evidence="2 3">YIT 12060</strain>
    </source>
</reference>
<dbReference type="Proteomes" id="UP000006008">
    <property type="component" value="Unassembled WGS sequence"/>
</dbReference>
<dbReference type="GO" id="GO:0005829">
    <property type="term" value="C:cytosol"/>
    <property type="evidence" value="ECO:0007669"/>
    <property type="project" value="TreeGrafter"/>
</dbReference>
<name>G5H9U5_9BACT</name>
<comment type="similarity">
    <text evidence="1">Belongs to the UPF0246 family.</text>
</comment>
<dbReference type="GeneID" id="92815557"/>
<dbReference type="STRING" id="742725.HMPREF9450_01410"/>
<dbReference type="RefSeq" id="WP_009134216.1">
    <property type="nucleotide sequence ID" value="NZ_CP102250.1"/>
</dbReference>
<accession>G5H9U5</accession>
<dbReference type="HAMAP" id="MF_00652">
    <property type="entry name" value="UPF0246"/>
    <property type="match status" value="1"/>
</dbReference>
<protein>
    <recommendedName>
        <fullName evidence="1">UPF0246 protein HMPREF9450_01410</fullName>
    </recommendedName>
</protein>
<comment type="caution">
    <text evidence="2">The sequence shown here is derived from an EMBL/GenBank/DDBJ whole genome shotgun (WGS) entry which is preliminary data.</text>
</comment>
<dbReference type="PANTHER" id="PTHR30283:SF4">
    <property type="entry name" value="PEROXIDE STRESS RESISTANCE PROTEIN YAAA"/>
    <property type="match status" value="1"/>
</dbReference>
<evidence type="ECO:0000313" key="3">
    <source>
        <dbReference type="Proteomes" id="UP000006008"/>
    </source>
</evidence>
<dbReference type="AlphaFoldDB" id="G5H9U5"/>
<dbReference type="OrthoDB" id="9777133at2"/>
<keyword evidence="3" id="KW-1185">Reference proteome</keyword>
<dbReference type="PATRIC" id="fig|742725.3.peg.1491"/>
<sequence length="256" mass="28911">MLIILSPAKMMDMSPAPAGLPVTDPEFRNDAELLAAKMRRYSAADLATLLKVSPKLAQENYLRYQNFDDPSTPAKQAILAYVGSVFQHIDPATLSVPDLEYAQSHVRMISTLYGLVRPFDRIKAYRIAFGLKLPGMPGSLYDYWRPLLTDPLIGTVRGAGGVLVNLASLDVLGALDMDRIRGQVRVVTPEFQERRDGRFETVRTYAKMARGEMTRYILQQRIETPEALKGFEWEGFRFNEAASGPERYLFTRDTRN</sequence>
<evidence type="ECO:0000313" key="2">
    <source>
        <dbReference type="EMBL" id="EHB91361.1"/>
    </source>
</evidence>
<dbReference type="HOGENOM" id="CLU_061989_0_1_10"/>
<dbReference type="EMBL" id="ADLD01000013">
    <property type="protein sequence ID" value="EHB91361.1"/>
    <property type="molecule type" value="Genomic_DNA"/>
</dbReference>
<dbReference type="Pfam" id="PF03883">
    <property type="entry name" value="H2O2_YaaD"/>
    <property type="match status" value="1"/>
</dbReference>
<dbReference type="eggNOG" id="COG3022">
    <property type="taxonomic scope" value="Bacteria"/>
</dbReference>
<dbReference type="InterPro" id="IPR005583">
    <property type="entry name" value="YaaA"/>
</dbReference>
<evidence type="ECO:0000256" key="1">
    <source>
        <dbReference type="HAMAP-Rule" id="MF_00652"/>
    </source>
</evidence>
<dbReference type="GO" id="GO:0033194">
    <property type="term" value="P:response to hydroperoxide"/>
    <property type="evidence" value="ECO:0007669"/>
    <property type="project" value="TreeGrafter"/>
</dbReference>